<evidence type="ECO:0000259" key="5">
    <source>
        <dbReference type="Pfam" id="PF20464"/>
    </source>
</evidence>
<dbReference type="Pfam" id="PF20464">
    <property type="entry name" value="MmeI_N"/>
    <property type="match status" value="1"/>
</dbReference>
<dbReference type="Pfam" id="PF20473">
    <property type="entry name" value="MmeI_Mtase"/>
    <property type="match status" value="1"/>
</dbReference>
<evidence type="ECO:0000259" key="8">
    <source>
        <dbReference type="Pfam" id="PF20467"/>
    </source>
</evidence>
<dbReference type="SUPFAM" id="SSF53335">
    <property type="entry name" value="S-adenosyl-L-methionine-dependent methyltransferases"/>
    <property type="match status" value="1"/>
</dbReference>
<keyword evidence="2 10" id="KW-0489">Methyltransferase</keyword>
<dbReference type="InterPro" id="IPR046817">
    <property type="entry name" value="MmeI_N"/>
</dbReference>
<gene>
    <name evidence="10" type="primary">yeeA</name>
    <name evidence="10" type="ORF">CARN1_0505</name>
</gene>
<dbReference type="Pfam" id="PF20466">
    <property type="entry name" value="MmeI_TRD"/>
    <property type="match status" value="1"/>
</dbReference>
<dbReference type="PANTHER" id="PTHR33841">
    <property type="entry name" value="DNA METHYLTRANSFERASE YEEA-RELATED"/>
    <property type="match status" value="1"/>
</dbReference>
<comment type="caution">
    <text evidence="10">The sequence shown here is derived from an EMBL/GenBank/DDBJ whole genome shotgun (WGS) entry which is preliminary data.</text>
</comment>
<dbReference type="PANTHER" id="PTHR33841:SF1">
    <property type="entry name" value="DNA METHYLTRANSFERASE A"/>
    <property type="match status" value="1"/>
</dbReference>
<evidence type="ECO:0000259" key="6">
    <source>
        <dbReference type="Pfam" id="PF20465"/>
    </source>
</evidence>
<dbReference type="InterPro" id="IPR046820">
    <property type="entry name" value="MmeI_TRD"/>
</dbReference>
<reference evidence="10" key="1">
    <citation type="submission" date="2009-10" db="EMBL/GenBank/DDBJ databases">
        <title>Diversity of trophic interactions inside an arsenic-rich microbial ecosystem.</title>
        <authorList>
            <person name="Bertin P.N."/>
            <person name="Heinrich-Salmeron A."/>
            <person name="Pelletier E."/>
            <person name="Goulhen-Chollet F."/>
            <person name="Arsene-Ploetze F."/>
            <person name="Gallien S."/>
            <person name="Calteau A."/>
            <person name="Vallenet D."/>
            <person name="Casiot C."/>
            <person name="Chane-Woon-Ming B."/>
            <person name="Giloteaux L."/>
            <person name="Barakat M."/>
            <person name="Bonnefoy V."/>
            <person name="Bruneel O."/>
            <person name="Chandler M."/>
            <person name="Cleiss J."/>
            <person name="Duran R."/>
            <person name="Elbaz-Poulichet F."/>
            <person name="Fonknechten N."/>
            <person name="Lauga B."/>
            <person name="Mornico D."/>
            <person name="Ortet P."/>
            <person name="Schaeffer C."/>
            <person name="Siguier P."/>
            <person name="Alexander Thil Smith A."/>
            <person name="Van Dorsselaer A."/>
            <person name="Weissenbach J."/>
            <person name="Medigue C."/>
            <person name="Le Paslier D."/>
        </authorList>
    </citation>
    <scope>NUCLEOTIDE SEQUENCE</scope>
</reference>
<keyword evidence="3" id="KW-0808">Transferase</keyword>
<proteinExistence type="predicted"/>
<feature type="domain" description="MmeI-like helicase spacer" evidence="6">
    <location>
        <begin position="198"/>
        <end position="277"/>
    </location>
</feature>
<dbReference type="EMBL" id="CABL01000019">
    <property type="protein sequence ID" value="CBH76025.1"/>
    <property type="molecule type" value="Genomic_DNA"/>
</dbReference>
<evidence type="ECO:0000256" key="1">
    <source>
        <dbReference type="ARBA" id="ARBA00011900"/>
    </source>
</evidence>
<dbReference type="EC" id="2.1.1.72" evidence="1"/>
<dbReference type="Pfam" id="PF20465">
    <property type="entry name" value="MmeI_hel"/>
    <property type="match status" value="1"/>
</dbReference>
<organism evidence="10">
    <name type="scientific">mine drainage metagenome</name>
    <dbReference type="NCBI Taxonomy" id="410659"/>
    <lineage>
        <taxon>unclassified sequences</taxon>
        <taxon>metagenomes</taxon>
        <taxon>ecological metagenomes</taxon>
    </lineage>
</organism>
<dbReference type="Gene3D" id="3.40.50.150">
    <property type="entry name" value="Vaccinia Virus protein VP39"/>
    <property type="match status" value="1"/>
</dbReference>
<protein>
    <recommendedName>
        <fullName evidence="1">site-specific DNA-methyltransferase (adenine-specific)</fullName>
        <ecNumber evidence="1">2.1.1.72</ecNumber>
    </recommendedName>
</protein>
<dbReference type="AlphaFoldDB" id="E6PHT7"/>
<name>E6PHT7_9ZZZZ</name>
<dbReference type="InterPro" id="IPR046816">
    <property type="entry name" value="MmeI_Mtase"/>
</dbReference>
<accession>E6PHT7</accession>
<evidence type="ECO:0000259" key="9">
    <source>
        <dbReference type="Pfam" id="PF20473"/>
    </source>
</evidence>
<dbReference type="InterPro" id="IPR046818">
    <property type="entry name" value="MmeI_C"/>
</dbReference>
<dbReference type="InterPro" id="IPR046819">
    <property type="entry name" value="MmeI_hel"/>
</dbReference>
<feature type="domain" description="MmeI-like DNA-methyltransferase" evidence="9">
    <location>
        <begin position="352"/>
        <end position="614"/>
    </location>
</feature>
<feature type="domain" description="MmeI-like N-terminal" evidence="5">
    <location>
        <begin position="27"/>
        <end position="186"/>
    </location>
</feature>
<evidence type="ECO:0000256" key="3">
    <source>
        <dbReference type="ARBA" id="ARBA00022679"/>
    </source>
</evidence>
<dbReference type="GO" id="GO:0032259">
    <property type="term" value="P:methylation"/>
    <property type="evidence" value="ECO:0007669"/>
    <property type="project" value="UniProtKB-KW"/>
</dbReference>
<evidence type="ECO:0000256" key="4">
    <source>
        <dbReference type="ARBA" id="ARBA00047942"/>
    </source>
</evidence>
<evidence type="ECO:0000259" key="7">
    <source>
        <dbReference type="Pfam" id="PF20466"/>
    </source>
</evidence>
<dbReference type="GO" id="GO:0009007">
    <property type="term" value="F:site-specific DNA-methyltransferase (adenine-specific) activity"/>
    <property type="evidence" value="ECO:0007669"/>
    <property type="project" value="UniProtKB-EC"/>
</dbReference>
<dbReference type="Pfam" id="PF20467">
    <property type="entry name" value="MmeI_C"/>
    <property type="match status" value="1"/>
</dbReference>
<dbReference type="InterPro" id="IPR029063">
    <property type="entry name" value="SAM-dependent_MTases_sf"/>
</dbReference>
<feature type="domain" description="MmeI-like target recognition" evidence="7">
    <location>
        <begin position="635"/>
        <end position="835"/>
    </location>
</feature>
<evidence type="ECO:0000256" key="2">
    <source>
        <dbReference type="ARBA" id="ARBA00022603"/>
    </source>
</evidence>
<comment type="catalytic activity">
    <reaction evidence="4">
        <text>a 2'-deoxyadenosine in DNA + S-adenosyl-L-methionine = an N(6)-methyl-2'-deoxyadenosine in DNA + S-adenosyl-L-homocysteine + H(+)</text>
        <dbReference type="Rhea" id="RHEA:15197"/>
        <dbReference type="Rhea" id="RHEA-COMP:12418"/>
        <dbReference type="Rhea" id="RHEA-COMP:12419"/>
        <dbReference type="ChEBI" id="CHEBI:15378"/>
        <dbReference type="ChEBI" id="CHEBI:57856"/>
        <dbReference type="ChEBI" id="CHEBI:59789"/>
        <dbReference type="ChEBI" id="CHEBI:90615"/>
        <dbReference type="ChEBI" id="CHEBI:90616"/>
        <dbReference type="EC" id="2.1.1.72"/>
    </reaction>
</comment>
<dbReference type="InterPro" id="IPR050953">
    <property type="entry name" value="N4_N6_ade-DNA_methylase"/>
</dbReference>
<sequence length="930" mass="104359">MVSMAYIPRRYAIPDPVPEGRTAQSQMNPTEIEFAVRDLVARPFDPESFPYGLMGCYNASKMTVSRLMSGATNKAKHPGDLLWQKYLFFRPAKPGEDVGAIGDQLAADPLTAKYKPRFILVTNGEQFHARDFKLDDTLNAVFAELDEKSDFFLPLAGYERRAVVEEHPADIKAAKKLKKLYDALLAANPTWSSGHHTHELNLLMTRLLFCFYAEDTGIFDTPQIFTNTLTQQTTEDGNDVAPLLDRLFRVMNVQEGHRPKNTPSVEAKFPYVNGSLFEDTVEIPQFSRTARRQMLECGDLDWTTINPDIFGSMIQTIAQDGTRSDLGMHYTSVPNIMKVLQPLFLNDLREALEKANDSVPKLQALLGRLSKIRVFDPACGSGNFLIISYRELRKIEIEILQRITELAPKTPLPLSNISLHNFYGIDIVDFACETAKLSLWIVEHQMNSKFAEIFGSVRPTLPLSRITSIQLQNALREDWLVLCPIGTTGLEIYVCGNPPYSGRAQQTAIQKEELAAAFAQFPGTFRRLDYISGWFIRASAFVQATGAKAAFVSTNSICQGEHVPALWPLIYSFDVEIAFAHTSFRWGNSAAHNAFVYCIIVGLSRNNDNPKFLYNDDHVTSHKVIGPYLVPDSITIVTPWRNPAPLDRPTMVFGNMPNDGGHLILRRDERDHLLESYPAAAALIRPFVGSEDFINSIERYCLWIDGRSLEIALSIPPIKKRIDAVREVRLKSPRPGTIQQANVPYAFAENRHGGAAILVPSITSERRPYLTIGFVDERTIISNKAFAVYNPEGYLFALLSSRLHWLWNATVGGRAGNLFQYANTLVYNTFPIPALSNDQKRALDDSTREILRSRARYPGKTIAWLYNPETMPQGISDVHKANDAYIEKSLYGRDFADDAARVAYLLSMYARTRPTSSDGLFGKIAVGKDS</sequence>
<evidence type="ECO:0000313" key="10">
    <source>
        <dbReference type="EMBL" id="CBH76025.1"/>
    </source>
</evidence>
<feature type="domain" description="MmeI-like C-terminal" evidence="8">
    <location>
        <begin position="837"/>
        <end position="911"/>
    </location>
</feature>